<evidence type="ECO:0000313" key="2">
    <source>
        <dbReference type="Proteomes" id="UP000324194"/>
    </source>
</evidence>
<proteinExistence type="predicted"/>
<dbReference type="EMBL" id="LR699119">
    <property type="protein sequence ID" value="VVC76319.1"/>
    <property type="molecule type" value="Genomic_DNA"/>
</dbReference>
<organism evidence="1 2">
    <name type="scientific">Aquicella siphonis</name>
    <dbReference type="NCBI Taxonomy" id="254247"/>
    <lineage>
        <taxon>Bacteria</taxon>
        <taxon>Pseudomonadati</taxon>
        <taxon>Pseudomonadota</taxon>
        <taxon>Gammaproteobacteria</taxon>
        <taxon>Legionellales</taxon>
        <taxon>Coxiellaceae</taxon>
        <taxon>Aquicella</taxon>
    </lineage>
</organism>
<dbReference type="KEGG" id="asip:AQUSIP_16300"/>
<protein>
    <submittedName>
        <fullName evidence="1">Uncharacterized protein</fullName>
    </submittedName>
</protein>
<name>A0A5E4PH49_9COXI</name>
<dbReference type="AlphaFoldDB" id="A0A5E4PH49"/>
<sequence>MLLHDNFLLDHIPGHIGWKDVDRVYQGANKALLEFKGVKYPNDITGKTDEEISPPPLKRIECF</sequence>
<evidence type="ECO:0000313" key="1">
    <source>
        <dbReference type="EMBL" id="VVC76319.1"/>
    </source>
</evidence>
<gene>
    <name evidence="1" type="ORF">AQUSIP_16300</name>
</gene>
<reference evidence="1 2" key="1">
    <citation type="submission" date="2019-08" db="EMBL/GenBank/DDBJ databases">
        <authorList>
            <person name="Guy L."/>
        </authorList>
    </citation>
    <scope>NUCLEOTIDE SEQUENCE [LARGE SCALE GENOMIC DNA]</scope>
    <source>
        <strain evidence="1 2">SGT-108</strain>
    </source>
</reference>
<dbReference type="Proteomes" id="UP000324194">
    <property type="component" value="Chromosome 1"/>
</dbReference>
<accession>A0A5E4PH49</accession>
<keyword evidence="2" id="KW-1185">Reference proteome</keyword>